<reference evidence="1" key="1">
    <citation type="submission" date="2020-10" db="EMBL/GenBank/DDBJ databases">
        <authorList>
            <person name="Gilroy R."/>
        </authorList>
    </citation>
    <scope>NUCLEOTIDE SEQUENCE</scope>
    <source>
        <strain evidence="1">ChiSxjej1B13-7958</strain>
    </source>
</reference>
<dbReference type="EMBL" id="DVGZ01000116">
    <property type="protein sequence ID" value="HIR48118.1"/>
    <property type="molecule type" value="Genomic_DNA"/>
</dbReference>
<name>A0A9D1DFR6_9FIRM</name>
<evidence type="ECO:0000313" key="1">
    <source>
        <dbReference type="EMBL" id="HIR48118.1"/>
    </source>
</evidence>
<organism evidence="1 2">
    <name type="scientific">Candidatus Caccousia avicola</name>
    <dbReference type="NCBI Taxonomy" id="2840721"/>
    <lineage>
        <taxon>Bacteria</taxon>
        <taxon>Bacillati</taxon>
        <taxon>Bacillota</taxon>
        <taxon>Clostridia</taxon>
        <taxon>Eubacteriales</taxon>
        <taxon>Oscillospiraceae</taxon>
        <taxon>Oscillospiraceae incertae sedis</taxon>
        <taxon>Candidatus Caccousia</taxon>
    </lineage>
</organism>
<dbReference type="AlphaFoldDB" id="A0A9D1DFR6"/>
<gene>
    <name evidence="1" type="ORF">IAB89_10785</name>
</gene>
<reference evidence="1" key="2">
    <citation type="journal article" date="2021" name="PeerJ">
        <title>Extensive microbial diversity within the chicken gut microbiome revealed by metagenomics and culture.</title>
        <authorList>
            <person name="Gilroy R."/>
            <person name="Ravi A."/>
            <person name="Getino M."/>
            <person name="Pursley I."/>
            <person name="Horton D.L."/>
            <person name="Alikhan N.F."/>
            <person name="Baker D."/>
            <person name="Gharbi K."/>
            <person name="Hall N."/>
            <person name="Watson M."/>
            <person name="Adriaenssens E.M."/>
            <person name="Foster-Nyarko E."/>
            <person name="Jarju S."/>
            <person name="Secka A."/>
            <person name="Antonio M."/>
            <person name="Oren A."/>
            <person name="Chaudhuri R.R."/>
            <person name="La Ragione R."/>
            <person name="Hildebrand F."/>
            <person name="Pallen M.J."/>
        </authorList>
    </citation>
    <scope>NUCLEOTIDE SEQUENCE</scope>
    <source>
        <strain evidence="1">ChiSxjej1B13-7958</strain>
    </source>
</reference>
<evidence type="ECO:0000313" key="2">
    <source>
        <dbReference type="Proteomes" id="UP000824242"/>
    </source>
</evidence>
<sequence>MEAKENVLPEGWDEEAWRQSFAENGDFRSGTLLVCASLRREDWQAVRTLTEHLILGYRSLLAPYLLWLHSTALRMTGHEQEAREELTTLEERFQCLSSPHFAVLYAPLRAAVLRQTGRNEEALLLINALKRAAEGEQRNPAAAASLRSRMEEMRDAFETSAAPG</sequence>
<protein>
    <submittedName>
        <fullName evidence="1">Uncharacterized protein</fullName>
    </submittedName>
</protein>
<dbReference type="Proteomes" id="UP000824242">
    <property type="component" value="Unassembled WGS sequence"/>
</dbReference>
<comment type="caution">
    <text evidence="1">The sequence shown here is derived from an EMBL/GenBank/DDBJ whole genome shotgun (WGS) entry which is preliminary data.</text>
</comment>
<accession>A0A9D1DFR6</accession>
<proteinExistence type="predicted"/>